<keyword evidence="7" id="KW-0539">Nucleus</keyword>
<dbReference type="PANTHER" id="PTHR46179:SF13">
    <property type="entry name" value="C2H2-TYPE DOMAIN-CONTAINING PROTEIN"/>
    <property type="match status" value="1"/>
</dbReference>
<dbReference type="InterPro" id="IPR036236">
    <property type="entry name" value="Znf_C2H2_sf"/>
</dbReference>
<evidence type="ECO:0000256" key="4">
    <source>
        <dbReference type="ARBA" id="ARBA00022833"/>
    </source>
</evidence>
<keyword evidence="5" id="KW-0805">Transcription regulation</keyword>
<feature type="compositionally biased region" description="Low complexity" evidence="9">
    <location>
        <begin position="205"/>
        <end position="214"/>
    </location>
</feature>
<keyword evidence="12" id="KW-1185">Reference proteome</keyword>
<feature type="region of interest" description="Disordered" evidence="9">
    <location>
        <begin position="171"/>
        <end position="214"/>
    </location>
</feature>
<dbReference type="SMART" id="SM00355">
    <property type="entry name" value="ZnF_C2H2"/>
    <property type="match status" value="3"/>
</dbReference>
<evidence type="ECO:0000256" key="8">
    <source>
        <dbReference type="PROSITE-ProRule" id="PRU00042"/>
    </source>
</evidence>
<dbReference type="EMBL" id="JANKHO010000222">
    <property type="protein sequence ID" value="KAJ3513027.1"/>
    <property type="molecule type" value="Genomic_DNA"/>
</dbReference>
<reference evidence="11" key="1">
    <citation type="submission" date="2022-07" db="EMBL/GenBank/DDBJ databases">
        <title>Genome Sequence of Agrocybe chaxingu.</title>
        <authorList>
            <person name="Buettner E."/>
        </authorList>
    </citation>
    <scope>NUCLEOTIDE SEQUENCE</scope>
    <source>
        <strain evidence="11">MP-N11</strain>
    </source>
</reference>
<organism evidence="11 12">
    <name type="scientific">Agrocybe chaxingu</name>
    <dbReference type="NCBI Taxonomy" id="84603"/>
    <lineage>
        <taxon>Eukaryota</taxon>
        <taxon>Fungi</taxon>
        <taxon>Dikarya</taxon>
        <taxon>Basidiomycota</taxon>
        <taxon>Agaricomycotina</taxon>
        <taxon>Agaricomycetes</taxon>
        <taxon>Agaricomycetidae</taxon>
        <taxon>Agaricales</taxon>
        <taxon>Agaricineae</taxon>
        <taxon>Strophariaceae</taxon>
        <taxon>Agrocybe</taxon>
    </lineage>
</organism>
<proteinExistence type="predicted"/>
<evidence type="ECO:0000256" key="7">
    <source>
        <dbReference type="ARBA" id="ARBA00023242"/>
    </source>
</evidence>
<evidence type="ECO:0000256" key="2">
    <source>
        <dbReference type="ARBA" id="ARBA00022723"/>
    </source>
</evidence>
<keyword evidence="6" id="KW-0804">Transcription</keyword>
<dbReference type="Proteomes" id="UP001148786">
    <property type="component" value="Unassembled WGS sequence"/>
</dbReference>
<dbReference type="Pfam" id="PF00096">
    <property type="entry name" value="zf-C2H2"/>
    <property type="match status" value="1"/>
</dbReference>
<accession>A0A9W8KA86</accession>
<keyword evidence="4" id="KW-0862">Zinc</keyword>
<sequence>MPADRGNNANKATRRVRVSPLPTGGHPCTFPGCTVVISRANDVKRHLRTHSDEREFECEYEGCNYSVKQKSNLTAHVNKVHLNDNRPFSCPVPGCENKFGDPSARSRHKKKCSERYCQANGISMEDFFASLAASTSSSSDEDRPRNRKRKQQDPNVPACVGDLIIQDSQNPAGDLSQFSRFPVESQSSESQGFDPSLEHPPVPQLSPSSSTSSLDSVFAPKMPALAPQAGFEFDHANWSWNNNHHDKKPDSVISKNNTDAWGAFFAATMGPKSLPCPPTPVHTPETTPDEKVSPAVGSTGYLAGLLANGFDPALLAELAALHNEITIKAEPSSPVLAQTPLEFKNPTWDANLADLTQYDATALLSQTGGLMPQVPVDMNNVDDWTKELFAPALFNMGDLSMDMGLDVYNTHPTIEPQFDFTSFEPQHAMPMDYDAECFGQLVW</sequence>
<dbReference type="InterPro" id="IPR013087">
    <property type="entry name" value="Znf_C2H2_type"/>
</dbReference>
<feature type="domain" description="C2H2-type" evidence="10">
    <location>
        <begin position="26"/>
        <end position="55"/>
    </location>
</feature>
<feature type="domain" description="C2H2-type" evidence="10">
    <location>
        <begin position="56"/>
        <end position="86"/>
    </location>
</feature>
<dbReference type="AlphaFoldDB" id="A0A9W8KA86"/>
<dbReference type="SUPFAM" id="SSF57667">
    <property type="entry name" value="beta-beta-alpha zinc fingers"/>
    <property type="match status" value="1"/>
</dbReference>
<dbReference type="GO" id="GO:0005634">
    <property type="term" value="C:nucleus"/>
    <property type="evidence" value="ECO:0007669"/>
    <property type="project" value="UniProtKB-SubCell"/>
</dbReference>
<dbReference type="PROSITE" id="PS00028">
    <property type="entry name" value="ZINC_FINGER_C2H2_1"/>
    <property type="match status" value="2"/>
</dbReference>
<evidence type="ECO:0000259" key="10">
    <source>
        <dbReference type="PROSITE" id="PS50157"/>
    </source>
</evidence>
<feature type="region of interest" description="Disordered" evidence="9">
    <location>
        <begin position="1"/>
        <end position="20"/>
    </location>
</feature>
<dbReference type="OrthoDB" id="4748970at2759"/>
<dbReference type="PROSITE" id="PS50157">
    <property type="entry name" value="ZINC_FINGER_C2H2_2"/>
    <property type="match status" value="2"/>
</dbReference>
<feature type="compositionally biased region" description="Polar residues" evidence="9">
    <location>
        <begin position="171"/>
        <end position="193"/>
    </location>
</feature>
<dbReference type="GO" id="GO:0008270">
    <property type="term" value="F:zinc ion binding"/>
    <property type="evidence" value="ECO:0007669"/>
    <property type="project" value="UniProtKB-KW"/>
</dbReference>
<keyword evidence="2" id="KW-0479">Metal-binding</keyword>
<keyword evidence="3 8" id="KW-0863">Zinc-finger</keyword>
<dbReference type="PANTHER" id="PTHR46179">
    <property type="entry name" value="ZINC FINGER PROTEIN"/>
    <property type="match status" value="1"/>
</dbReference>
<evidence type="ECO:0000256" key="6">
    <source>
        <dbReference type="ARBA" id="ARBA00023163"/>
    </source>
</evidence>
<protein>
    <recommendedName>
        <fullName evidence="10">C2H2-type domain-containing protein</fullName>
    </recommendedName>
</protein>
<name>A0A9W8KA86_9AGAR</name>
<dbReference type="InterPro" id="IPR051061">
    <property type="entry name" value="Zinc_finger_trans_reg"/>
</dbReference>
<dbReference type="Gene3D" id="3.30.160.60">
    <property type="entry name" value="Classic Zinc Finger"/>
    <property type="match status" value="3"/>
</dbReference>
<evidence type="ECO:0000256" key="9">
    <source>
        <dbReference type="SAM" id="MobiDB-lite"/>
    </source>
</evidence>
<gene>
    <name evidence="11" type="ORF">NLJ89_g3181</name>
</gene>
<evidence type="ECO:0000256" key="5">
    <source>
        <dbReference type="ARBA" id="ARBA00023015"/>
    </source>
</evidence>
<evidence type="ECO:0000256" key="1">
    <source>
        <dbReference type="ARBA" id="ARBA00004123"/>
    </source>
</evidence>
<comment type="caution">
    <text evidence="11">The sequence shown here is derived from an EMBL/GenBank/DDBJ whole genome shotgun (WGS) entry which is preliminary data.</text>
</comment>
<comment type="subcellular location">
    <subcellularLocation>
        <location evidence="1">Nucleus</location>
    </subcellularLocation>
</comment>
<evidence type="ECO:0000313" key="11">
    <source>
        <dbReference type="EMBL" id="KAJ3513027.1"/>
    </source>
</evidence>
<evidence type="ECO:0000256" key="3">
    <source>
        <dbReference type="ARBA" id="ARBA00022771"/>
    </source>
</evidence>
<dbReference type="GO" id="GO:0006357">
    <property type="term" value="P:regulation of transcription by RNA polymerase II"/>
    <property type="evidence" value="ECO:0007669"/>
    <property type="project" value="TreeGrafter"/>
</dbReference>
<evidence type="ECO:0000313" key="12">
    <source>
        <dbReference type="Proteomes" id="UP001148786"/>
    </source>
</evidence>
<feature type="region of interest" description="Disordered" evidence="9">
    <location>
        <begin position="133"/>
        <end position="157"/>
    </location>
</feature>